<evidence type="ECO:0000313" key="1">
    <source>
        <dbReference type="EMBL" id="NDY95653.1"/>
    </source>
</evidence>
<dbReference type="Proteomes" id="UP000484885">
    <property type="component" value="Unassembled WGS sequence"/>
</dbReference>
<reference evidence="1 2" key="1">
    <citation type="submission" date="2020-02" db="EMBL/GenBank/DDBJ databases">
        <authorList>
            <person name="Zhang X.-Y."/>
        </authorList>
    </citation>
    <scope>NUCLEOTIDE SEQUENCE [LARGE SCALE GENOMIC DNA]</scope>
    <source>
        <strain evidence="1 2">C33</strain>
    </source>
</reference>
<organism evidence="1 2">
    <name type="scientific">Wenzhouxiangella limi</name>
    <dbReference type="NCBI Taxonomy" id="2707351"/>
    <lineage>
        <taxon>Bacteria</taxon>
        <taxon>Pseudomonadati</taxon>
        <taxon>Pseudomonadota</taxon>
        <taxon>Gammaproteobacteria</taxon>
        <taxon>Chromatiales</taxon>
        <taxon>Wenzhouxiangellaceae</taxon>
        <taxon>Wenzhouxiangella</taxon>
    </lineage>
</organism>
<accession>A0A845UUY8</accession>
<protein>
    <submittedName>
        <fullName evidence="1">Tetratricopeptide repeat protein</fullName>
    </submittedName>
</protein>
<proteinExistence type="predicted"/>
<dbReference type="Gene3D" id="1.25.40.10">
    <property type="entry name" value="Tetratricopeptide repeat domain"/>
    <property type="match status" value="2"/>
</dbReference>
<dbReference type="Pfam" id="PF13424">
    <property type="entry name" value="TPR_12"/>
    <property type="match status" value="2"/>
</dbReference>
<dbReference type="EMBL" id="JAAGSC010000040">
    <property type="protein sequence ID" value="NDY95653.1"/>
    <property type="molecule type" value="Genomic_DNA"/>
</dbReference>
<name>A0A845UUY8_9GAMM</name>
<dbReference type="InterPro" id="IPR011990">
    <property type="entry name" value="TPR-like_helical_dom_sf"/>
</dbReference>
<keyword evidence="2" id="KW-1185">Reference proteome</keyword>
<dbReference type="InterPro" id="IPR019734">
    <property type="entry name" value="TPR_rpt"/>
</dbReference>
<dbReference type="SUPFAM" id="SSF48452">
    <property type="entry name" value="TPR-like"/>
    <property type="match status" value="3"/>
</dbReference>
<dbReference type="RefSeq" id="WP_164211048.1">
    <property type="nucleotide sequence ID" value="NZ_JAAGSC010000040.1"/>
</dbReference>
<evidence type="ECO:0000313" key="2">
    <source>
        <dbReference type="Proteomes" id="UP000484885"/>
    </source>
</evidence>
<dbReference type="PANTHER" id="PTHR46082">
    <property type="entry name" value="ATP/GTP-BINDING PROTEIN-RELATED"/>
    <property type="match status" value="1"/>
</dbReference>
<comment type="caution">
    <text evidence="1">The sequence shown here is derived from an EMBL/GenBank/DDBJ whole genome shotgun (WGS) entry which is preliminary data.</text>
</comment>
<dbReference type="Pfam" id="PF13374">
    <property type="entry name" value="TPR_10"/>
    <property type="match status" value="2"/>
</dbReference>
<dbReference type="InterPro" id="IPR053137">
    <property type="entry name" value="NLR-like"/>
</dbReference>
<sequence>MTTFRAAADHAGSEPLALEDGTTLLIGPGDSGKAARLLATGSGFGKRFFFHHAGLGGEAGNPDAFLWRLMDWIRQTSGFPDPVPSDAEIQREALPNWLARAAAGGDLCIGIADGQELSRNGLEPDLDWLPAWLPTGVKVVIAVKPGPSAELCRERADFAVEHAGSGDSRALREQGREILAQPEAREVAEWLWAARSGLDLADLEELCSFPVEPVLEALAPLLARSSERCILAGTSARALAAAGSLADHGARQRLHLRLGAHYADSGTIPARLLERWHYAQAGHAERLLQGLIDPQWLTDCRQANNRFEALGFWRRLGDQQLMVDQLAQAFNQNPFEPDVLLGVISLVEAGSGQAVPRDWLQASLTAALASGDSDGQAALLERLGSHPETVDNERLKLLLQALALREESIGPGRPETESVRHRVACEHEELGDLSAAVQNYRAGIQALEQSLGQADSRLIPWLNNLAAVHKAAGELKEAADLCSRALKLARACLGARHPNTASACDQLANVHYMGANYAEAEPLYREALKITENAFGPDHAATAACLNNLATLLDARQQFKEAEQLYRRALTIRLALHGEHHSDTASSLHNLATVLESAGKTDEAEQLLRRALDAWDKVSGNESPAFATTLLSLADLLRDRGQWGDAEALYRSDIEIWRGLVGAEHPHTLTAIGGLAQLYADGGKPELAEPLLVHVMESTERIAGRTDALYMEAAGTLAALLRDGGRPEQAREVLHHALAAHDHTLGMISAPVQKLRRLLESLDSNSQKLH</sequence>
<dbReference type="SMART" id="SM00028">
    <property type="entry name" value="TPR"/>
    <property type="match status" value="7"/>
</dbReference>
<dbReference type="PANTHER" id="PTHR46082:SF6">
    <property type="entry name" value="AAA+ ATPASE DOMAIN-CONTAINING PROTEIN-RELATED"/>
    <property type="match status" value="1"/>
</dbReference>
<gene>
    <name evidence="1" type="ORF">G3I74_07935</name>
</gene>
<dbReference type="AlphaFoldDB" id="A0A845UUY8"/>